<dbReference type="RefSeq" id="XP_053533503.1">
    <property type="nucleotide sequence ID" value="XM_053677528.1"/>
</dbReference>
<dbReference type="InterPro" id="IPR016187">
    <property type="entry name" value="CTDL_fold"/>
</dbReference>
<dbReference type="InterPro" id="IPR050828">
    <property type="entry name" value="C-type_lectin/matrix_domain"/>
</dbReference>
<dbReference type="KEGG" id="ipu:128629425"/>
<dbReference type="GO" id="GO:0005886">
    <property type="term" value="C:plasma membrane"/>
    <property type="evidence" value="ECO:0007669"/>
    <property type="project" value="UniProtKB-SubCell"/>
</dbReference>
<protein>
    <submittedName>
        <fullName evidence="4">CD209 antigen-like protein 2</fullName>
    </submittedName>
</protein>
<dbReference type="InterPro" id="IPR016186">
    <property type="entry name" value="C-type_lectin-like/link_sf"/>
</dbReference>
<dbReference type="SUPFAM" id="SSF56436">
    <property type="entry name" value="C-type lectin-like"/>
    <property type="match status" value="1"/>
</dbReference>
<accession>A0A9F7RBJ8</accession>
<comment type="subcellular location">
    <subcellularLocation>
        <location evidence="1">Cell membrane</location>
        <topology evidence="1">Single-pass type II membrane protein</topology>
    </subcellularLocation>
</comment>
<evidence type="ECO:0000256" key="1">
    <source>
        <dbReference type="ARBA" id="ARBA00004401"/>
    </source>
</evidence>
<dbReference type="InterPro" id="IPR001304">
    <property type="entry name" value="C-type_lectin-like"/>
</dbReference>
<sequence>MGFSFNSGFNYMFNDRKSWDESQQDCRDKGADLVIINSTEEEEFILKQLTSSSQAWIGLTDSDTEGVWKWVDDTPLTTSFWLVENQIMQAMRTVPRL</sequence>
<keyword evidence="3" id="KW-1185">Reference proteome</keyword>
<dbReference type="Gene3D" id="3.10.100.10">
    <property type="entry name" value="Mannose-Binding Protein A, subunit A"/>
    <property type="match status" value="1"/>
</dbReference>
<dbReference type="AlphaFoldDB" id="A0A9F7RBJ8"/>
<dbReference type="Proteomes" id="UP000221080">
    <property type="component" value="Chromosome 29"/>
</dbReference>
<dbReference type="Pfam" id="PF00059">
    <property type="entry name" value="Lectin_C"/>
    <property type="match status" value="1"/>
</dbReference>
<dbReference type="GeneID" id="128629425"/>
<name>A0A9F7RBJ8_ICTPU</name>
<dbReference type="PANTHER" id="PTHR45710">
    <property type="entry name" value="C-TYPE LECTIN DOMAIN-CONTAINING PROTEIN 180"/>
    <property type="match status" value="1"/>
</dbReference>
<evidence type="ECO:0000259" key="2">
    <source>
        <dbReference type="PROSITE" id="PS50041"/>
    </source>
</evidence>
<dbReference type="OrthoDB" id="8950604at2759"/>
<gene>
    <name evidence="4" type="primary">LOC128629425</name>
</gene>
<organism evidence="3 4">
    <name type="scientific">Ictalurus punctatus</name>
    <name type="common">Channel catfish</name>
    <name type="synonym">Silurus punctatus</name>
    <dbReference type="NCBI Taxonomy" id="7998"/>
    <lineage>
        <taxon>Eukaryota</taxon>
        <taxon>Metazoa</taxon>
        <taxon>Chordata</taxon>
        <taxon>Craniata</taxon>
        <taxon>Vertebrata</taxon>
        <taxon>Euteleostomi</taxon>
        <taxon>Actinopterygii</taxon>
        <taxon>Neopterygii</taxon>
        <taxon>Teleostei</taxon>
        <taxon>Ostariophysi</taxon>
        <taxon>Siluriformes</taxon>
        <taxon>Ictaluridae</taxon>
        <taxon>Ictalurus</taxon>
    </lineage>
</organism>
<feature type="domain" description="C-type lectin" evidence="2">
    <location>
        <begin position="6"/>
        <end position="81"/>
    </location>
</feature>
<proteinExistence type="predicted"/>
<reference evidence="3" key="1">
    <citation type="journal article" date="2016" name="Nat. Commun.">
        <title>The channel catfish genome sequence provides insights into the evolution of scale formation in teleosts.</title>
        <authorList>
            <person name="Liu Z."/>
            <person name="Liu S."/>
            <person name="Yao J."/>
            <person name="Bao L."/>
            <person name="Zhang J."/>
            <person name="Li Y."/>
            <person name="Jiang C."/>
            <person name="Sun L."/>
            <person name="Wang R."/>
            <person name="Zhang Y."/>
            <person name="Zhou T."/>
            <person name="Zeng Q."/>
            <person name="Fu Q."/>
            <person name="Gao S."/>
            <person name="Li N."/>
            <person name="Koren S."/>
            <person name="Jiang Y."/>
            <person name="Zimin A."/>
            <person name="Xu P."/>
            <person name="Phillippy A.M."/>
            <person name="Geng X."/>
            <person name="Song L."/>
            <person name="Sun F."/>
            <person name="Li C."/>
            <person name="Wang X."/>
            <person name="Chen A."/>
            <person name="Jin Y."/>
            <person name="Yuan Z."/>
            <person name="Yang Y."/>
            <person name="Tan S."/>
            <person name="Peatman E."/>
            <person name="Lu J."/>
            <person name="Qin Z."/>
            <person name="Dunham R."/>
            <person name="Li Z."/>
            <person name="Sonstegard T."/>
            <person name="Feng J."/>
            <person name="Danzmann R.G."/>
            <person name="Schroeder S."/>
            <person name="Scheffler B."/>
            <person name="Duke M.V."/>
            <person name="Ballard L."/>
            <person name="Kucuktas H."/>
            <person name="Kaltenboeck L."/>
            <person name="Liu H."/>
            <person name="Armbruster J."/>
            <person name="Xie Y."/>
            <person name="Kirby M.L."/>
            <person name="Tian Y."/>
            <person name="Flanagan M.E."/>
            <person name="Mu W."/>
            <person name="Waldbieser G.C."/>
        </authorList>
    </citation>
    <scope>NUCLEOTIDE SEQUENCE [LARGE SCALE GENOMIC DNA]</scope>
    <source>
        <strain evidence="3">SDA103</strain>
    </source>
</reference>
<evidence type="ECO:0000313" key="3">
    <source>
        <dbReference type="Proteomes" id="UP000221080"/>
    </source>
</evidence>
<dbReference type="PROSITE" id="PS50041">
    <property type="entry name" value="C_TYPE_LECTIN_2"/>
    <property type="match status" value="1"/>
</dbReference>
<reference evidence="4" key="2">
    <citation type="submission" date="2025-08" db="UniProtKB">
        <authorList>
            <consortium name="RefSeq"/>
        </authorList>
    </citation>
    <scope>IDENTIFICATION</scope>
    <source>
        <tissue evidence="4">Blood</tissue>
    </source>
</reference>
<evidence type="ECO:0000313" key="4">
    <source>
        <dbReference type="RefSeq" id="XP_053533503.1"/>
    </source>
</evidence>
<dbReference type="PANTHER" id="PTHR45710:SF8">
    <property type="entry name" value="RERATING FAMILY MEMBER 4"/>
    <property type="match status" value="1"/>
</dbReference>